<name>A0A364LN67_9GAMM</name>
<comment type="caution">
    <text evidence="1">The sequence shown here is derived from an EMBL/GenBank/DDBJ whole genome shotgun (WGS) entry which is preliminary data.</text>
</comment>
<accession>A0A364LN67</accession>
<evidence type="ECO:0008006" key="3">
    <source>
        <dbReference type="Google" id="ProtNLM"/>
    </source>
</evidence>
<proteinExistence type="predicted"/>
<evidence type="ECO:0000313" key="2">
    <source>
        <dbReference type="Proteomes" id="UP000249458"/>
    </source>
</evidence>
<dbReference type="RefSeq" id="WP_112218127.1">
    <property type="nucleotide sequence ID" value="NZ_MVJN01000001.1"/>
</dbReference>
<reference evidence="1 2" key="1">
    <citation type="submission" date="2017-02" db="EMBL/GenBank/DDBJ databases">
        <title>Legionella quilivanii strain from human: case report and whole genome sequencing analysis.</title>
        <authorList>
            <person name="Lalancette C."/>
            <person name="Leduc J.-M."/>
            <person name="Levesque S."/>
            <person name="Fournier E."/>
            <person name="Saoud J."/>
            <person name="Faucher S.P."/>
            <person name="Bernard K."/>
            <person name="Martineau C."/>
            <person name="Longtin J."/>
        </authorList>
    </citation>
    <scope>NUCLEOTIDE SEQUENCE [LARGE SCALE GENOMIC DNA]</scope>
    <source>
        <strain evidence="1 2">ID143958</strain>
    </source>
</reference>
<dbReference type="EMBL" id="MVJN01000001">
    <property type="protein sequence ID" value="RAP38485.1"/>
    <property type="molecule type" value="Genomic_DNA"/>
</dbReference>
<dbReference type="Proteomes" id="UP000249458">
    <property type="component" value="Unassembled WGS sequence"/>
</dbReference>
<dbReference type="AlphaFoldDB" id="A0A364LN67"/>
<sequence>MSTLIIKRESHLFACHKFLEERGAKLLIMLAKVDFRDTQEVKIIYQQLENYVSTLVNHARWEEEFIFNKFFRQNEVALLLANHTDLESFGMQIVRDIKELLNLPSPERMHKGKQVYLDFRRFYASNLIHFYEEETSFLSLLQERASDDEIRAIDKPIYQDMGSNDILEMLEQLLPPINISEKEAILNDIKRFNNANFVFALPEIKKILSPEEVTEIL</sequence>
<protein>
    <recommendedName>
        <fullName evidence="3">Hemerythrin-like domain-containing protein</fullName>
    </recommendedName>
</protein>
<dbReference type="Gene3D" id="1.20.120.520">
    <property type="entry name" value="nmb1532 protein domain like"/>
    <property type="match status" value="1"/>
</dbReference>
<organism evidence="1 2">
    <name type="scientific">Legionella quinlivanii</name>
    <dbReference type="NCBI Taxonomy" id="45073"/>
    <lineage>
        <taxon>Bacteria</taxon>
        <taxon>Pseudomonadati</taxon>
        <taxon>Pseudomonadota</taxon>
        <taxon>Gammaproteobacteria</taxon>
        <taxon>Legionellales</taxon>
        <taxon>Legionellaceae</taxon>
        <taxon>Legionella</taxon>
    </lineage>
</organism>
<gene>
    <name evidence="1" type="ORF">B1207_00935</name>
</gene>
<evidence type="ECO:0000313" key="1">
    <source>
        <dbReference type="EMBL" id="RAP38485.1"/>
    </source>
</evidence>